<evidence type="ECO:0000313" key="15">
    <source>
        <dbReference type="EMBL" id="CAD7572848.1"/>
    </source>
</evidence>
<dbReference type="GO" id="GO:0006357">
    <property type="term" value="P:regulation of transcription by RNA polymerase II"/>
    <property type="evidence" value="ECO:0007669"/>
    <property type="project" value="TreeGrafter"/>
</dbReference>
<dbReference type="InterPro" id="IPR036361">
    <property type="entry name" value="SAP_dom_sf"/>
</dbReference>
<dbReference type="Gene3D" id="3.30.40.10">
    <property type="entry name" value="Zinc/RING finger domain, C3HC4 (zinc finger)"/>
    <property type="match status" value="1"/>
</dbReference>
<keyword evidence="8" id="KW-0862">Zinc</keyword>
<dbReference type="Pfam" id="PF02037">
    <property type="entry name" value="SAP"/>
    <property type="match status" value="1"/>
</dbReference>
<evidence type="ECO:0000256" key="6">
    <source>
        <dbReference type="ARBA" id="ARBA00022771"/>
    </source>
</evidence>
<dbReference type="InterPro" id="IPR038654">
    <property type="entry name" value="PINIT_sf"/>
</dbReference>
<feature type="domain" description="SP-RING-type" evidence="13">
    <location>
        <begin position="422"/>
        <end position="503"/>
    </location>
</feature>
<evidence type="ECO:0000256" key="2">
    <source>
        <dbReference type="ARBA" id="ARBA00004718"/>
    </source>
</evidence>
<dbReference type="UniPathway" id="UPA00886"/>
<dbReference type="InterPro" id="IPR004181">
    <property type="entry name" value="Znf_MIZ"/>
</dbReference>
<keyword evidence="4" id="KW-0808">Transferase</keyword>
<dbReference type="InterPro" id="IPR003034">
    <property type="entry name" value="SAP_dom"/>
</dbReference>
<dbReference type="SMART" id="SM00513">
    <property type="entry name" value="SAP"/>
    <property type="match status" value="1"/>
</dbReference>
<dbReference type="SUPFAM" id="SSF68906">
    <property type="entry name" value="SAP domain"/>
    <property type="match status" value="1"/>
</dbReference>
<evidence type="ECO:0000256" key="8">
    <source>
        <dbReference type="ARBA" id="ARBA00022833"/>
    </source>
</evidence>
<feature type="compositionally biased region" description="Acidic residues" evidence="11">
    <location>
        <begin position="580"/>
        <end position="591"/>
    </location>
</feature>
<reference evidence="15" key="1">
    <citation type="submission" date="2020-11" db="EMBL/GenBank/DDBJ databases">
        <authorList>
            <person name="Tran Van P."/>
        </authorList>
    </citation>
    <scope>NUCLEOTIDE SEQUENCE</scope>
</reference>
<evidence type="ECO:0000256" key="4">
    <source>
        <dbReference type="ARBA" id="ARBA00022679"/>
    </source>
</evidence>
<dbReference type="PROSITE" id="PS51466">
    <property type="entry name" value="PINIT"/>
    <property type="match status" value="1"/>
</dbReference>
<accession>A0A7R9J5P6</accession>
<keyword evidence="9" id="KW-0539">Nucleus</keyword>
<dbReference type="PROSITE" id="PS50800">
    <property type="entry name" value="SAP"/>
    <property type="match status" value="1"/>
</dbReference>
<keyword evidence="6 10" id="KW-0863">Zinc-finger</keyword>
<evidence type="ECO:0000256" key="7">
    <source>
        <dbReference type="ARBA" id="ARBA00022786"/>
    </source>
</evidence>
<sequence>MNSRRKRLPNEAIEVILNSDSELDVIDISDDITFSEEDEPTGIGLLGDNFANNMVLSFRVSELQMLLGFAGRNKSGRKTELQARAVELLRLRSTPVQMKIKELYKIIQQGNTIGALTISAASSSPLPDPPPDSYSSSIDMSNPHHYSNHPYPAYNEHPPILHRESQIIYSDDYRPPYPPKLSPQSCTLKLSQSGYPVHPDVRLKNLPFFNIIAELHKPTSLVPKDSSRAQAETLKFYLTPQQASNITVSRDYRSGSRLEYTNEVQVRFCLLETSCEQDDFFPPGLTVKVNGRQASLPWLKAGSVRKRKLTKTPNEVPCTSFDTDWTNIMTPQQPPIPTNKPGVEPKRPPKPVNITSLVKLSPLHANFIDVTWNCDYGQGYVIAVYLVSKIVSAELLKRMRAKGARQSDYTRGLIKEKLSEDADSEIATTSLRVSLVCPLGKMRMVTPCRASTCYHLQCFDANTFLMMNERKPTWVCPVCDKPAPFDSLMIDGYFQDVLRSSRLAPDSTEIQLHQDGLWSTLTLKEDKTEILALTTNKPNQPIEETISDDIEVIGESSSTSSKVEPKTVVEAVTVDLTLSDSEDDYREEDDKENIKTTPDSSNPTTSDEKCESGIGKVELEEVNPHLCGGRVENHLGKTTLSSPDRDSNLNLPVLSSRAQHDKCVIQLRHRGTTDRASLLASASNATTMKKTTSSDDDDVIMIDLT</sequence>
<feature type="domain" description="PINIT" evidence="14">
    <location>
        <begin position="189"/>
        <end position="390"/>
    </location>
</feature>
<evidence type="ECO:0000256" key="10">
    <source>
        <dbReference type="PROSITE-ProRule" id="PRU00452"/>
    </source>
</evidence>
<dbReference type="Pfam" id="PF02891">
    <property type="entry name" value="zf-MIZ"/>
    <property type="match status" value="1"/>
</dbReference>
<dbReference type="GO" id="GO:0016925">
    <property type="term" value="P:protein sumoylation"/>
    <property type="evidence" value="ECO:0007669"/>
    <property type="project" value="UniProtKB-UniPathway"/>
</dbReference>
<dbReference type="PANTHER" id="PTHR10782:SF94">
    <property type="entry name" value="SUPPRESSOR OF VARIEGATION 2-10, ISOFORM I"/>
    <property type="match status" value="1"/>
</dbReference>
<feature type="region of interest" description="Disordered" evidence="11">
    <location>
        <begin position="122"/>
        <end position="150"/>
    </location>
</feature>
<dbReference type="InterPro" id="IPR023321">
    <property type="entry name" value="PINIT"/>
</dbReference>
<dbReference type="FunFam" id="3.30.40.10:FF:000247">
    <property type="entry name" value="Uncharacterized protein, isoform B"/>
    <property type="match status" value="1"/>
</dbReference>
<evidence type="ECO:0000256" key="11">
    <source>
        <dbReference type="SAM" id="MobiDB-lite"/>
    </source>
</evidence>
<dbReference type="Gene3D" id="2.60.120.780">
    <property type="entry name" value="PINIT domain"/>
    <property type="match status" value="1"/>
</dbReference>
<dbReference type="PROSITE" id="PS51044">
    <property type="entry name" value="ZF_SP_RING"/>
    <property type="match status" value="1"/>
</dbReference>
<feature type="region of interest" description="Disordered" evidence="11">
    <location>
        <begin position="579"/>
        <end position="611"/>
    </location>
</feature>
<dbReference type="InterPro" id="IPR013083">
    <property type="entry name" value="Znf_RING/FYVE/PHD"/>
</dbReference>
<comment type="pathway">
    <text evidence="2">Protein modification; protein sumoylation.</text>
</comment>
<dbReference type="GO" id="GO:0003712">
    <property type="term" value="F:transcription coregulator activity"/>
    <property type="evidence" value="ECO:0007669"/>
    <property type="project" value="TreeGrafter"/>
</dbReference>
<dbReference type="AlphaFoldDB" id="A0A7R9J5P6"/>
<name>A0A7R9J5P6_TIMCA</name>
<evidence type="ECO:0000259" key="13">
    <source>
        <dbReference type="PROSITE" id="PS51044"/>
    </source>
</evidence>
<organism evidence="15">
    <name type="scientific">Timema californicum</name>
    <name type="common">California timema</name>
    <name type="synonym">Walking stick</name>
    <dbReference type="NCBI Taxonomy" id="61474"/>
    <lineage>
        <taxon>Eukaryota</taxon>
        <taxon>Metazoa</taxon>
        <taxon>Ecdysozoa</taxon>
        <taxon>Arthropoda</taxon>
        <taxon>Hexapoda</taxon>
        <taxon>Insecta</taxon>
        <taxon>Pterygota</taxon>
        <taxon>Neoptera</taxon>
        <taxon>Polyneoptera</taxon>
        <taxon>Phasmatodea</taxon>
        <taxon>Timematodea</taxon>
        <taxon>Timematoidea</taxon>
        <taxon>Timematidae</taxon>
        <taxon>Timema</taxon>
    </lineage>
</organism>
<keyword evidence="7" id="KW-0833">Ubl conjugation pathway</keyword>
<proteinExistence type="inferred from homology"/>
<evidence type="ECO:0000256" key="9">
    <source>
        <dbReference type="ARBA" id="ARBA00023242"/>
    </source>
</evidence>
<dbReference type="Gene3D" id="1.10.720.30">
    <property type="entry name" value="SAP domain"/>
    <property type="match status" value="1"/>
</dbReference>
<evidence type="ECO:0000259" key="12">
    <source>
        <dbReference type="PROSITE" id="PS50800"/>
    </source>
</evidence>
<dbReference type="GO" id="GO:0005634">
    <property type="term" value="C:nucleus"/>
    <property type="evidence" value="ECO:0007669"/>
    <property type="project" value="UniProtKB-SubCell"/>
</dbReference>
<dbReference type="GO" id="GO:0061665">
    <property type="term" value="F:SUMO ligase activity"/>
    <property type="evidence" value="ECO:0007669"/>
    <property type="project" value="TreeGrafter"/>
</dbReference>
<feature type="compositionally biased region" description="Low complexity" evidence="11">
    <location>
        <begin position="596"/>
        <end position="605"/>
    </location>
</feature>
<feature type="region of interest" description="Disordered" evidence="11">
    <location>
        <begin position="327"/>
        <end position="346"/>
    </location>
</feature>
<protein>
    <submittedName>
        <fullName evidence="15">(California timema) hypothetical protein</fullName>
    </submittedName>
</protein>
<comment type="subcellular location">
    <subcellularLocation>
        <location evidence="1">Nucleus</location>
    </subcellularLocation>
</comment>
<dbReference type="FunFam" id="2.60.120.780:FF:000001">
    <property type="entry name" value="E3 SUMO-protein ligase PIAS2 isoform X1"/>
    <property type="match status" value="1"/>
</dbReference>
<comment type="similarity">
    <text evidence="3">Belongs to the PIAS family.</text>
</comment>
<keyword evidence="5" id="KW-0479">Metal-binding</keyword>
<dbReference type="EMBL" id="OE181260">
    <property type="protein sequence ID" value="CAD7572848.1"/>
    <property type="molecule type" value="Genomic_DNA"/>
</dbReference>
<evidence type="ECO:0000256" key="3">
    <source>
        <dbReference type="ARBA" id="ARBA00005383"/>
    </source>
</evidence>
<dbReference type="Pfam" id="PF14324">
    <property type="entry name" value="PINIT"/>
    <property type="match status" value="1"/>
</dbReference>
<gene>
    <name evidence="15" type="ORF">TCMB3V08_LOCUS5492</name>
</gene>
<evidence type="ECO:0000256" key="1">
    <source>
        <dbReference type="ARBA" id="ARBA00004123"/>
    </source>
</evidence>
<feature type="compositionally biased region" description="Low complexity" evidence="11">
    <location>
        <begin position="133"/>
        <end position="143"/>
    </location>
</feature>
<dbReference type="GO" id="GO:0008270">
    <property type="term" value="F:zinc ion binding"/>
    <property type="evidence" value="ECO:0007669"/>
    <property type="project" value="UniProtKB-KW"/>
</dbReference>
<dbReference type="PANTHER" id="PTHR10782">
    <property type="entry name" value="ZINC FINGER MIZ DOMAIN-CONTAINING PROTEIN"/>
    <property type="match status" value="1"/>
</dbReference>
<evidence type="ECO:0000256" key="5">
    <source>
        <dbReference type="ARBA" id="ARBA00022723"/>
    </source>
</evidence>
<dbReference type="GO" id="GO:0000785">
    <property type="term" value="C:chromatin"/>
    <property type="evidence" value="ECO:0007669"/>
    <property type="project" value="TreeGrafter"/>
</dbReference>
<dbReference type="FunFam" id="1.10.720.30:FF:000001">
    <property type="entry name" value="E3 SUMO-protein ligase PIAS2 isoform 1"/>
    <property type="match status" value="1"/>
</dbReference>
<feature type="domain" description="SAP" evidence="12">
    <location>
        <begin position="55"/>
        <end position="89"/>
    </location>
</feature>
<dbReference type="GO" id="GO:0097240">
    <property type="term" value="P:chromosome attachment to the nuclear envelope"/>
    <property type="evidence" value="ECO:0007669"/>
    <property type="project" value="UniProtKB-ARBA"/>
</dbReference>
<evidence type="ECO:0000259" key="14">
    <source>
        <dbReference type="PROSITE" id="PS51466"/>
    </source>
</evidence>